<dbReference type="AlphaFoldDB" id="A0A7S3AKR2"/>
<gene>
    <name evidence="6" type="ORF">HERI1096_LOCUS6907</name>
</gene>
<evidence type="ECO:0008006" key="7">
    <source>
        <dbReference type="Google" id="ProtNLM"/>
    </source>
</evidence>
<proteinExistence type="predicted"/>
<dbReference type="PROSITE" id="PS00028">
    <property type="entry name" value="ZINC_FINGER_C2H2_1"/>
    <property type="match status" value="1"/>
</dbReference>
<dbReference type="Pfam" id="PF03221">
    <property type="entry name" value="HTH_Tnp_Tc5"/>
    <property type="match status" value="1"/>
</dbReference>
<evidence type="ECO:0000256" key="1">
    <source>
        <dbReference type="ARBA" id="ARBA00023125"/>
    </source>
</evidence>
<feature type="domain" description="C2H2-type" evidence="4">
    <location>
        <begin position="161"/>
        <end position="189"/>
    </location>
</feature>
<evidence type="ECO:0000313" key="6">
    <source>
        <dbReference type="EMBL" id="CAE0106248.1"/>
    </source>
</evidence>
<feature type="region of interest" description="Disordered" evidence="3">
    <location>
        <begin position="779"/>
        <end position="840"/>
    </location>
</feature>
<feature type="region of interest" description="Disordered" evidence="3">
    <location>
        <begin position="184"/>
        <end position="205"/>
    </location>
</feature>
<feature type="domain" description="HTH CENPB-type" evidence="5">
    <location>
        <begin position="356"/>
        <end position="430"/>
    </location>
</feature>
<dbReference type="InterPro" id="IPR006600">
    <property type="entry name" value="HTH_CenpB_DNA-bd_dom"/>
</dbReference>
<evidence type="ECO:0000256" key="2">
    <source>
        <dbReference type="PROSITE-ProRule" id="PRU00042"/>
    </source>
</evidence>
<keyword evidence="2" id="KW-0862">Zinc</keyword>
<organism evidence="6">
    <name type="scientific">Haptolina ericina</name>
    <dbReference type="NCBI Taxonomy" id="156174"/>
    <lineage>
        <taxon>Eukaryota</taxon>
        <taxon>Haptista</taxon>
        <taxon>Haptophyta</taxon>
        <taxon>Prymnesiophyceae</taxon>
        <taxon>Prymnesiales</taxon>
        <taxon>Prymnesiaceae</taxon>
        <taxon>Haptolina</taxon>
    </lineage>
</organism>
<feature type="compositionally biased region" description="Basic and acidic residues" evidence="3">
    <location>
        <begin position="243"/>
        <end position="275"/>
    </location>
</feature>
<keyword evidence="1" id="KW-0238">DNA-binding</keyword>
<feature type="compositionally biased region" description="Low complexity" evidence="3">
    <location>
        <begin position="779"/>
        <end position="791"/>
    </location>
</feature>
<dbReference type="EMBL" id="HBHX01012407">
    <property type="protein sequence ID" value="CAE0106248.1"/>
    <property type="molecule type" value="Transcribed_RNA"/>
</dbReference>
<keyword evidence="2" id="KW-0863">Zinc-finger</keyword>
<dbReference type="GO" id="GO:0003677">
    <property type="term" value="F:DNA binding"/>
    <property type="evidence" value="ECO:0007669"/>
    <property type="project" value="UniProtKB-KW"/>
</dbReference>
<accession>A0A7S3AKR2</accession>
<name>A0A7S3AKR2_9EUKA</name>
<evidence type="ECO:0000259" key="4">
    <source>
        <dbReference type="PROSITE" id="PS50157"/>
    </source>
</evidence>
<feature type="compositionally biased region" description="Acidic residues" evidence="3">
    <location>
        <begin position="817"/>
        <end position="828"/>
    </location>
</feature>
<feature type="compositionally biased region" description="Pro residues" evidence="3">
    <location>
        <begin position="193"/>
        <end position="205"/>
    </location>
</feature>
<dbReference type="PROSITE" id="PS51253">
    <property type="entry name" value="HTH_CENPB"/>
    <property type="match status" value="1"/>
</dbReference>
<dbReference type="GO" id="GO:0008270">
    <property type="term" value="F:zinc ion binding"/>
    <property type="evidence" value="ECO:0007669"/>
    <property type="project" value="UniProtKB-KW"/>
</dbReference>
<evidence type="ECO:0000256" key="3">
    <source>
        <dbReference type="SAM" id="MobiDB-lite"/>
    </source>
</evidence>
<evidence type="ECO:0000259" key="5">
    <source>
        <dbReference type="PROSITE" id="PS51253"/>
    </source>
</evidence>
<keyword evidence="2" id="KW-0479">Metal-binding</keyword>
<dbReference type="PROSITE" id="PS50157">
    <property type="entry name" value="ZINC_FINGER_C2H2_2"/>
    <property type="match status" value="1"/>
</dbReference>
<reference evidence="6" key="1">
    <citation type="submission" date="2021-01" db="EMBL/GenBank/DDBJ databases">
        <authorList>
            <person name="Corre E."/>
            <person name="Pelletier E."/>
            <person name="Niang G."/>
            <person name="Scheremetjew M."/>
            <person name="Finn R."/>
            <person name="Kale V."/>
            <person name="Holt S."/>
            <person name="Cochrane G."/>
            <person name="Meng A."/>
            <person name="Brown T."/>
            <person name="Cohen L."/>
        </authorList>
    </citation>
    <scope>NUCLEOTIDE SEQUENCE</scope>
    <source>
        <strain evidence="6">CCMP281</strain>
    </source>
</reference>
<feature type="region of interest" description="Disordered" evidence="3">
    <location>
        <begin position="242"/>
        <end position="285"/>
    </location>
</feature>
<dbReference type="InterPro" id="IPR013087">
    <property type="entry name" value="Znf_C2H2_type"/>
</dbReference>
<dbReference type="Gene3D" id="1.10.10.60">
    <property type="entry name" value="Homeodomain-like"/>
    <property type="match status" value="1"/>
</dbReference>
<sequence>MSFANKVNTLRRFFSIPDAQELLSAVADMNAAMGIIANGALPAQVDTLVAATGVCATAVPTAAQATIVTASPACAGIKRRAEAPFFVSSSTPLSTPLDKKQKTLFNAMPSASKTSISAAELRKQRELALQGESYTPKYSDARTFESERGESSRAAAPVRVYNCSRCSRTFGRPASLRMHEVMSHAPRTKPKVFEPPPPRPPPPPPHVSVPLAVAADGRVSVGITIAGRPIDQLRAEAAAAAARGEERKKAQVAERKRRERLREAEAEADSVERRGGSGKQQSYTPKEKVGAVEVCNSIYKNETIINKGAGWRDKTINPKYWGIPFTNVVKWRKPDEHRRLLRAAARAHAGTLVRIDKESRKKGKYAAMEKELFEIFKARRARGRKVSARWLTHTARHILRQSNPHAAASFKGGKDWRRRYRSRWGISIRKKTNGKNTTWEETKPVLQRYFRALRRRVTLSEAELALYATDGSTAPAAATATVPAERRKYGRYLPWQRANVDQIPLPFVNDMDTTYEITGADRVAINQLGPAMSKRQATGQTCIRAEVPPPPVGADAAALKRYKDNLMEQPPPTIIMRGKGNVFQAELDAYPEGLVVLWQPKAWVDRPTACDWAKKSWKKMVEADVAAGVADESTRYLLFEDNLDAQCKDRNPAYTDYLEKECRTDDHKVPPGKTDQVQPIDRGEGRQIKIYMGQEEDDWLEDDNNLQKWENNELTASDRRVLIATWFYKASIRAGKSAAARKYFEHAGALMTADGSDDHLIKLEGVPKGETFTFMDTATTTTSPAADDPTAIEPEPEDVAPPRDAAEGDDGGNLWNLDEDDDEDDDDVPPAPCEPPAGFAFTASPPSVAALAFSKTASEAADSLIGSSILFHWPVIGWHQGSLQRRNIDGRIKRGGEQCNFYIYYEVDDDEVPTALRFSDYGGEDEGAWLLLESAPAAEEATAAEA</sequence>
<protein>
    <recommendedName>
        <fullName evidence="7">C2H2-type domain-containing protein</fullName>
    </recommendedName>
</protein>